<dbReference type="Gene3D" id="3.40.630.30">
    <property type="match status" value="1"/>
</dbReference>
<dbReference type="EMBL" id="CP114040">
    <property type="protein sequence ID" value="WAS91757.1"/>
    <property type="molecule type" value="Genomic_DNA"/>
</dbReference>
<reference evidence="1" key="1">
    <citation type="submission" date="2022-11" db="EMBL/GenBank/DDBJ databases">
        <title>Minimal conservation of predation-associated metabolite biosynthetic gene clusters underscores biosynthetic potential of Myxococcota including descriptions for ten novel species: Archangium lansinium sp. nov., Myxococcus landrumus sp. nov., Nannocystis bai.</title>
        <authorList>
            <person name="Ahearne A."/>
            <person name="Stevens C."/>
            <person name="Dowd S."/>
        </authorList>
    </citation>
    <scope>NUCLEOTIDE SEQUENCE</scope>
    <source>
        <strain evidence="1">Fl3</strain>
    </source>
</reference>
<dbReference type="SUPFAM" id="SSF55729">
    <property type="entry name" value="Acyl-CoA N-acyltransferases (Nat)"/>
    <property type="match status" value="1"/>
</dbReference>
<accession>A0ABY7GXW6</accession>
<evidence type="ECO:0000313" key="2">
    <source>
        <dbReference type="Proteomes" id="UP001164459"/>
    </source>
</evidence>
<dbReference type="RefSeq" id="WP_269034119.1">
    <property type="nucleotide sequence ID" value="NZ_CP114040.1"/>
</dbReference>
<protein>
    <submittedName>
        <fullName evidence="1">Uncharacterized protein</fullName>
    </submittedName>
</protein>
<keyword evidence="2" id="KW-1185">Reference proteome</keyword>
<proteinExistence type="predicted"/>
<dbReference type="Proteomes" id="UP001164459">
    <property type="component" value="Chromosome"/>
</dbReference>
<name>A0ABY7GXW6_9BACT</name>
<evidence type="ECO:0000313" key="1">
    <source>
        <dbReference type="EMBL" id="WAS91757.1"/>
    </source>
</evidence>
<dbReference type="InterPro" id="IPR016181">
    <property type="entry name" value="Acyl_CoA_acyltransferase"/>
</dbReference>
<sequence>MIQTSIPSLRLRAGVVGDAGAMLQVKQQLRMQPDADVAESSRGGFLLGSTRAQYEALLTGAQVEVLLDGSRVVGFVTALPDAALRRSALWQRRAHIGWGGGVGPAELAAIEALRVGYLDQLAVLPDPKYRLCAPALAWRALARLLDDGCDLVFATVVARPVRNLVTRPLLAAVGAVELGSLEEDYPEVGVITSDVFCMTRAVLQGGGDGRQRARLAALQRWTARLLAGRG</sequence>
<organism evidence="1 2">
    <name type="scientific">Nannocystis punicea</name>
    <dbReference type="NCBI Taxonomy" id="2995304"/>
    <lineage>
        <taxon>Bacteria</taxon>
        <taxon>Pseudomonadati</taxon>
        <taxon>Myxococcota</taxon>
        <taxon>Polyangia</taxon>
        <taxon>Nannocystales</taxon>
        <taxon>Nannocystaceae</taxon>
        <taxon>Nannocystis</taxon>
    </lineage>
</organism>
<gene>
    <name evidence="1" type="ORF">O0S08_36710</name>
</gene>